<dbReference type="STRING" id="28234.SAMN04488588_1838"/>
<accession>A0A1G6PJT3</accession>
<dbReference type="InterPro" id="IPR002591">
    <property type="entry name" value="Phosphodiest/P_Trfase"/>
</dbReference>
<protein>
    <submittedName>
        <fullName evidence="1">Type I phosphodiesterase / nucleotide pyrophosphatase</fullName>
    </submittedName>
</protein>
<dbReference type="Gene3D" id="3.40.720.10">
    <property type="entry name" value="Alkaline Phosphatase, subunit A"/>
    <property type="match status" value="1"/>
</dbReference>
<dbReference type="PANTHER" id="PTHR10151">
    <property type="entry name" value="ECTONUCLEOTIDE PYROPHOSPHATASE/PHOSPHODIESTERASE"/>
    <property type="match status" value="1"/>
</dbReference>
<dbReference type="InterPro" id="IPR017850">
    <property type="entry name" value="Alkaline_phosphatase_core_sf"/>
</dbReference>
<evidence type="ECO:0000313" key="1">
    <source>
        <dbReference type="EMBL" id="SDC80502.1"/>
    </source>
</evidence>
<dbReference type="AlphaFoldDB" id="A0A1G6PJT3"/>
<gene>
    <name evidence="1" type="ORF">SAMN04488588_1838</name>
</gene>
<name>A0A1G6PJT3_9BACT</name>
<evidence type="ECO:0000313" key="2">
    <source>
        <dbReference type="Proteomes" id="UP000199322"/>
    </source>
</evidence>
<keyword evidence="2" id="KW-1185">Reference proteome</keyword>
<dbReference type="Proteomes" id="UP000199322">
    <property type="component" value="Unassembled WGS sequence"/>
</dbReference>
<proteinExistence type="predicted"/>
<dbReference type="EMBL" id="FMYV01000008">
    <property type="protein sequence ID" value="SDC80502.1"/>
    <property type="molecule type" value="Genomic_DNA"/>
</dbReference>
<dbReference type="Pfam" id="PF01663">
    <property type="entry name" value="Phosphodiest"/>
    <property type="match status" value="1"/>
</dbReference>
<dbReference type="PANTHER" id="PTHR10151:SF120">
    <property type="entry name" value="BIS(5'-ADENOSYL)-TRIPHOSPHATASE"/>
    <property type="match status" value="1"/>
</dbReference>
<sequence length="415" mass="48913">MTNHDSIKRLKEFELKDFQMPDYEKYNFANIPNTIKYLFEMETENALPKKAYDINKKAGKIVFFFVDALGWNYIDELMEKSDFLRKMEKNGIISKLTSQFPSTTSAHVTTIHTNIPVYKTGVYEWYYYEPMVDEVISPLINKKVRTNEDLYKIGYDSELLYPINNFYTRLKLNGIKTYVHQPDKFKHSDYNTNIARGAQIHGYNTLIEGLVTLKNIINEKEEKQYHYFYHSAIDTSAHIHGPHAETTKDEIEMFFYAFERFFYSKIKNKENVQIIISADHGQMEIDKNTTYYVNKKIKNFDQYIQKNKKGNPKIPSGAERDFFIHALPEKQEELYNILKENLVNIAEVYKIEEMIQKGLFGTPGEKLLNKLGNILILPFANKTVWWYEKDVFEVRLKGQHGGLSKDEMQIPFITF</sequence>
<reference evidence="1 2" key="1">
    <citation type="submission" date="2016-10" db="EMBL/GenBank/DDBJ databases">
        <authorList>
            <person name="de Groot N.N."/>
        </authorList>
    </citation>
    <scope>NUCLEOTIDE SEQUENCE [LARGE SCALE GENOMIC DNA]</scope>
    <source>
        <strain evidence="1 2">WG14</strain>
    </source>
</reference>
<dbReference type="GO" id="GO:0016787">
    <property type="term" value="F:hydrolase activity"/>
    <property type="evidence" value="ECO:0007669"/>
    <property type="project" value="UniProtKB-ARBA"/>
</dbReference>
<dbReference type="RefSeq" id="WP_091405098.1">
    <property type="nucleotide sequence ID" value="NZ_FMYV01000008.1"/>
</dbReference>
<organism evidence="1 2">
    <name type="scientific">Geotoga petraea</name>
    <dbReference type="NCBI Taxonomy" id="28234"/>
    <lineage>
        <taxon>Bacteria</taxon>
        <taxon>Thermotogati</taxon>
        <taxon>Thermotogota</taxon>
        <taxon>Thermotogae</taxon>
        <taxon>Petrotogales</taxon>
        <taxon>Petrotogaceae</taxon>
        <taxon>Geotoga</taxon>
    </lineage>
</organism>
<dbReference type="SUPFAM" id="SSF53649">
    <property type="entry name" value="Alkaline phosphatase-like"/>
    <property type="match status" value="1"/>
</dbReference>